<comment type="cofactor">
    <cofactor evidence="6 7">
        <name>Zn(2+)</name>
        <dbReference type="ChEBI" id="CHEBI:29105"/>
    </cofactor>
    <text evidence="6 7">Binds 1 zinc ion per subunit.</text>
</comment>
<dbReference type="GO" id="GO:0005615">
    <property type="term" value="C:extracellular space"/>
    <property type="evidence" value="ECO:0000318"/>
    <property type="project" value="GO_Central"/>
</dbReference>
<comment type="similarity">
    <text evidence="2">Belongs to the neurexin family.</text>
</comment>
<dbReference type="RefSeq" id="XP_035691214.1">
    <property type="nucleotide sequence ID" value="XM_035835321.1"/>
</dbReference>
<accession>A0A9J7M0R9</accession>
<evidence type="ECO:0000256" key="1">
    <source>
        <dbReference type="ARBA" id="ARBA00002657"/>
    </source>
</evidence>
<feature type="active site" evidence="6">
    <location>
        <position position="220"/>
    </location>
</feature>
<evidence type="ECO:0000313" key="14">
    <source>
        <dbReference type="RefSeq" id="XP_035691214.1"/>
    </source>
</evidence>
<dbReference type="InterPro" id="IPR003609">
    <property type="entry name" value="Pan_app"/>
</dbReference>
<evidence type="ECO:0000256" key="4">
    <source>
        <dbReference type="ARBA" id="ARBA00022801"/>
    </source>
</evidence>
<keyword evidence="6 7" id="KW-0862">Zinc</keyword>
<dbReference type="FunFam" id="3.40.390.10:FF:000150">
    <property type="match status" value="1"/>
</dbReference>
<dbReference type="GO" id="GO:0004222">
    <property type="term" value="F:metalloendopeptidase activity"/>
    <property type="evidence" value="ECO:0000318"/>
    <property type="project" value="GO_Central"/>
</dbReference>
<dbReference type="Pfam" id="PF00754">
    <property type="entry name" value="F5_F8_type_C"/>
    <property type="match status" value="1"/>
</dbReference>
<evidence type="ECO:0000256" key="5">
    <source>
        <dbReference type="PROSITE-ProRule" id="PRU01005"/>
    </source>
</evidence>
<evidence type="ECO:0000256" key="7">
    <source>
        <dbReference type="RuleBase" id="RU361183"/>
    </source>
</evidence>
<dbReference type="InterPro" id="IPR008979">
    <property type="entry name" value="Galactose-bd-like_sf"/>
</dbReference>
<dbReference type="SMART" id="SM00473">
    <property type="entry name" value="PAN_AP"/>
    <property type="match status" value="3"/>
</dbReference>
<evidence type="ECO:0000256" key="8">
    <source>
        <dbReference type="SAM" id="MobiDB-lite"/>
    </source>
</evidence>
<dbReference type="KEGG" id="bfo:118426066"/>
<feature type="domain" description="ShKT" evidence="11">
    <location>
        <begin position="376"/>
        <end position="410"/>
    </location>
</feature>
<feature type="compositionally biased region" description="Low complexity" evidence="8">
    <location>
        <begin position="746"/>
        <end position="765"/>
    </location>
</feature>
<dbReference type="InterPro" id="IPR000421">
    <property type="entry name" value="FA58C"/>
</dbReference>
<dbReference type="SUPFAM" id="SSF55486">
    <property type="entry name" value="Metalloproteases ('zincins'), catalytic domain"/>
    <property type="match status" value="1"/>
</dbReference>
<protein>
    <recommendedName>
        <fullName evidence="7">Metalloendopeptidase</fullName>
        <ecNumber evidence="7">3.4.24.-</ecNumber>
    </recommendedName>
</protein>
<evidence type="ECO:0000259" key="9">
    <source>
        <dbReference type="PROSITE" id="PS50022"/>
    </source>
</evidence>
<evidence type="ECO:0000259" key="10">
    <source>
        <dbReference type="PROSITE" id="PS50948"/>
    </source>
</evidence>
<dbReference type="InterPro" id="IPR003582">
    <property type="entry name" value="ShKT_dom"/>
</dbReference>
<keyword evidence="6 7" id="KW-0482">Metalloprotease</keyword>
<dbReference type="PROSITE" id="PS50022">
    <property type="entry name" value="FA58C_3"/>
    <property type="match status" value="1"/>
</dbReference>
<dbReference type="PANTHER" id="PTHR10127">
    <property type="entry name" value="DISCOIDIN, CUB, EGF, LAMININ , AND ZINC METALLOPROTEASE DOMAIN CONTAINING"/>
    <property type="match status" value="1"/>
</dbReference>
<feature type="domain" description="Peptidase M12A" evidence="12">
    <location>
        <begin position="123"/>
        <end position="322"/>
    </location>
</feature>
<feature type="binding site" evidence="6">
    <location>
        <position position="219"/>
    </location>
    <ligand>
        <name>Zn(2+)</name>
        <dbReference type="ChEBI" id="CHEBI:29105"/>
        <note>catalytic</note>
    </ligand>
</feature>
<keyword evidence="4 6" id="KW-0378">Hydrolase</keyword>
<feature type="signal peptide" evidence="7">
    <location>
        <begin position="1"/>
        <end position="23"/>
    </location>
</feature>
<reference evidence="14" key="2">
    <citation type="submission" date="2025-08" db="UniProtKB">
        <authorList>
            <consortium name="RefSeq"/>
        </authorList>
    </citation>
    <scope>IDENTIFICATION</scope>
    <source>
        <strain evidence="14">S238N-H82</strain>
        <tissue evidence="14">Testes</tissue>
    </source>
</reference>
<dbReference type="AlphaFoldDB" id="A0A9J7M0R9"/>
<dbReference type="SUPFAM" id="SSF49785">
    <property type="entry name" value="Galactose-binding domain-like"/>
    <property type="match status" value="1"/>
</dbReference>
<organism evidence="13 14">
    <name type="scientific">Branchiostoma floridae</name>
    <name type="common">Florida lancelet</name>
    <name type="synonym">Amphioxus</name>
    <dbReference type="NCBI Taxonomy" id="7739"/>
    <lineage>
        <taxon>Eukaryota</taxon>
        <taxon>Metazoa</taxon>
        <taxon>Chordata</taxon>
        <taxon>Cephalochordata</taxon>
        <taxon>Leptocardii</taxon>
        <taxon>Amphioxiformes</taxon>
        <taxon>Branchiostomatidae</taxon>
        <taxon>Branchiostoma</taxon>
    </lineage>
</organism>
<dbReference type="PRINTS" id="PR00480">
    <property type="entry name" value="ASTACIN"/>
</dbReference>
<dbReference type="OMA" id="AGLSMRW"/>
<comment type="caution">
    <text evidence="5">Lacks conserved residue(s) required for the propagation of feature annotation.</text>
</comment>
<dbReference type="GeneID" id="118426066"/>
<keyword evidence="3 6" id="KW-0645">Protease</keyword>
<dbReference type="Gene3D" id="3.40.390.10">
    <property type="entry name" value="Collagenase (Catalytic Domain)"/>
    <property type="match status" value="1"/>
</dbReference>
<keyword evidence="5" id="KW-1015">Disulfide bond</keyword>
<dbReference type="InterPro" id="IPR034035">
    <property type="entry name" value="Astacin-like_dom"/>
</dbReference>
<feature type="region of interest" description="Disordered" evidence="8">
    <location>
        <begin position="737"/>
        <end position="773"/>
    </location>
</feature>
<evidence type="ECO:0000256" key="3">
    <source>
        <dbReference type="ARBA" id="ARBA00022670"/>
    </source>
</evidence>
<dbReference type="Gene3D" id="2.60.120.260">
    <property type="entry name" value="Galactose-binding domain-like"/>
    <property type="match status" value="1"/>
</dbReference>
<feature type="domain" description="F5/8 type C" evidence="9">
    <location>
        <begin position="773"/>
        <end position="930"/>
    </location>
</feature>
<evidence type="ECO:0000259" key="11">
    <source>
        <dbReference type="PROSITE" id="PS51670"/>
    </source>
</evidence>
<keyword evidence="13" id="KW-1185">Reference proteome</keyword>
<feature type="binding site" evidence="6">
    <location>
        <position position="229"/>
    </location>
    <ligand>
        <name>Zn(2+)</name>
        <dbReference type="ChEBI" id="CHEBI:29105"/>
        <note>catalytic</note>
    </ligand>
</feature>
<dbReference type="EC" id="3.4.24.-" evidence="7"/>
<dbReference type="SMART" id="SM00231">
    <property type="entry name" value="FA58C"/>
    <property type="match status" value="1"/>
</dbReference>
<dbReference type="SUPFAM" id="SSF57414">
    <property type="entry name" value="Hairpin loop containing domain-like"/>
    <property type="match status" value="3"/>
</dbReference>
<dbReference type="PROSITE" id="PS50948">
    <property type="entry name" value="PAN"/>
    <property type="match status" value="1"/>
</dbReference>
<dbReference type="InterPro" id="IPR001506">
    <property type="entry name" value="Peptidase_M12A"/>
</dbReference>
<evidence type="ECO:0000259" key="12">
    <source>
        <dbReference type="PROSITE" id="PS51864"/>
    </source>
</evidence>
<dbReference type="CDD" id="cd00057">
    <property type="entry name" value="FA58C"/>
    <property type="match status" value="1"/>
</dbReference>
<keyword evidence="6 7" id="KW-0479">Metal-binding</keyword>
<feature type="binding site" evidence="6">
    <location>
        <position position="223"/>
    </location>
    <ligand>
        <name>Zn(2+)</name>
        <dbReference type="ChEBI" id="CHEBI:29105"/>
        <note>catalytic</note>
    </ligand>
</feature>
<evidence type="ECO:0000256" key="6">
    <source>
        <dbReference type="PROSITE-ProRule" id="PRU01211"/>
    </source>
</evidence>
<proteinExistence type="inferred from homology"/>
<dbReference type="SMART" id="SM00254">
    <property type="entry name" value="ShKT"/>
    <property type="match status" value="2"/>
</dbReference>
<sequence>MTLWRFVCVIVAMTTTICGRCHAQDPDDDTMGAFERILKVNKEADSLSPPVGQTPFEGDIAITPRQQQAIQAQLQNQRAGDVAANAVAALATLRWPKGVIPYTIDCSLGTGPCRRPPTRTGRAAVPPTIAGLSMRWPKGIIPYTIDCSLQNIPAALTAIKTAIRQWEERTCIRFVKRTTEKDYLDFYRNKYCQCPVGRIGGKQRLSVGNGCEYTHVMIHEIGHAIGFWHEQSRPDRDNWVEVLWDNIEPGLDTAFDKYGKAEIDSLGVEYDYGSIMHYPFNAFPRSPGLETLRALQEVTQQPYRQLSEKDVLQVQLMYDYCRDRSDSDLPPGADDPVCDDLDASCKDWAEAGECENNVNWMLYHCKDSCNTCDGPCEDSEARCPQWAREGECVDNAEYMLLNCRKSCRSCRVSGQHAHAPPMAAGLMMRPVGPETVPEEALPPEVQSGILARGETDENNVAELLGNPIAEREKKWLRAYLVIRNACIRSRNQLGAFRRQSLRHCVRRCNDDVRCASFDYIPSYRSCYLSLDNRESAPHDFDGCTEEYRRITNYYEKKKTRERSSESDVPDGYGVIRNTCIKGRNQLGNFYGETLDQCASRCSADVRCKSFDFVAMYQSCHLSVDDRVSAGEDALCTEQYSAITNYYEKIPDEAPSIGDFLRINEGCILGRNQLGSFYDETVEQCKGRCGNDYSCRSFDYVHTYRSCHLSTDNRITARAAFDSCPSWLRLQTDYYEKVTEPPPTTQPPTTTRRTTTTWRPPTRTTTKSPLPESCSTPLGLGKGSGYSLPDAAFTASSTLSLAAWSAGPENARLHQEDDYDRNRVGSWCAGSSDYGEYLQIDLGRTKRITGVATQGRPKQFEHVKSYNLAYSHDSRTWYDYMEGGYVKTFEGNCDHLTAVTNRVSEPLTARFLRFIIQDNEWPCLRAEVYGCEPDTPTAGGSYPGNDGGRVPDTTYPSNGGGRVPETTYPSFNGDHGYDDYDIYDDDDIEARIP</sequence>
<feature type="region of interest" description="Disordered" evidence="8">
    <location>
        <begin position="934"/>
        <end position="992"/>
    </location>
</feature>
<feature type="chain" id="PRO_5039961633" description="Metalloendopeptidase" evidence="7">
    <location>
        <begin position="24"/>
        <end position="992"/>
    </location>
</feature>
<dbReference type="Pfam" id="PF01549">
    <property type="entry name" value="ShK"/>
    <property type="match status" value="2"/>
</dbReference>
<dbReference type="Proteomes" id="UP000001554">
    <property type="component" value="Chromosome 11"/>
</dbReference>
<dbReference type="Gene3D" id="3.50.4.10">
    <property type="entry name" value="Hepatocyte Growth Factor"/>
    <property type="match status" value="3"/>
</dbReference>
<feature type="compositionally biased region" description="Acidic residues" evidence="8">
    <location>
        <begin position="978"/>
        <end position="992"/>
    </location>
</feature>
<reference evidence="13" key="1">
    <citation type="journal article" date="2020" name="Nat. Ecol. Evol.">
        <title>Deeply conserved synteny resolves early events in vertebrate evolution.</title>
        <authorList>
            <person name="Simakov O."/>
            <person name="Marletaz F."/>
            <person name="Yue J.X."/>
            <person name="O'Connell B."/>
            <person name="Jenkins J."/>
            <person name="Brandt A."/>
            <person name="Calef R."/>
            <person name="Tung C.H."/>
            <person name="Huang T.K."/>
            <person name="Schmutz J."/>
            <person name="Satoh N."/>
            <person name="Yu J.K."/>
            <person name="Putnam N.H."/>
            <person name="Green R.E."/>
            <person name="Rokhsar D.S."/>
        </authorList>
    </citation>
    <scope>NUCLEOTIDE SEQUENCE [LARGE SCALE GENOMIC DNA]</scope>
    <source>
        <strain evidence="13">S238N-H82</strain>
    </source>
</reference>
<dbReference type="PROSITE" id="PS51864">
    <property type="entry name" value="ASTACIN"/>
    <property type="match status" value="1"/>
</dbReference>
<evidence type="ECO:0000313" key="13">
    <source>
        <dbReference type="Proteomes" id="UP000001554"/>
    </source>
</evidence>
<dbReference type="Pfam" id="PF01400">
    <property type="entry name" value="Astacin"/>
    <property type="match status" value="1"/>
</dbReference>
<dbReference type="GO" id="GO:0006508">
    <property type="term" value="P:proteolysis"/>
    <property type="evidence" value="ECO:0007669"/>
    <property type="project" value="UniProtKB-KW"/>
</dbReference>
<name>A0A9J7M0R9_BRAFL</name>
<feature type="disulfide bond" evidence="5">
    <location>
        <begin position="338"/>
        <end position="372"/>
    </location>
</feature>
<gene>
    <name evidence="14" type="primary">LOC118426066</name>
</gene>
<dbReference type="InterPro" id="IPR006026">
    <property type="entry name" value="Peptidase_Metallo"/>
</dbReference>
<comment type="function">
    <text evidence="1">Metalloprotease.</text>
</comment>
<dbReference type="PROSITE" id="PS51670">
    <property type="entry name" value="SHKT"/>
    <property type="match status" value="2"/>
</dbReference>
<feature type="domain" description="Apple" evidence="10">
    <location>
        <begin position="635"/>
        <end position="738"/>
    </location>
</feature>
<feature type="disulfide bond" evidence="5">
    <location>
        <begin position="376"/>
        <end position="410"/>
    </location>
</feature>
<dbReference type="InterPro" id="IPR024079">
    <property type="entry name" value="MetalloPept_cat_dom_sf"/>
</dbReference>
<dbReference type="PROSITE" id="PS01285">
    <property type="entry name" value="FA58C_1"/>
    <property type="match status" value="1"/>
</dbReference>
<dbReference type="FunFam" id="2.60.120.260:FF:000016">
    <property type="entry name" value="Contactin-associated protein-like 4 isoform 1"/>
    <property type="match status" value="1"/>
</dbReference>
<dbReference type="SMART" id="SM00235">
    <property type="entry name" value="ZnMc"/>
    <property type="match status" value="1"/>
</dbReference>
<evidence type="ECO:0000256" key="2">
    <source>
        <dbReference type="ARBA" id="ARBA00010241"/>
    </source>
</evidence>
<feature type="domain" description="ShKT" evidence="11">
    <location>
        <begin position="338"/>
        <end position="372"/>
    </location>
</feature>
<dbReference type="Pfam" id="PF00024">
    <property type="entry name" value="PAN_1"/>
    <property type="match status" value="3"/>
</dbReference>
<dbReference type="PANTHER" id="PTHR10127:SF893">
    <property type="entry name" value="METALLOENDOPEPTIDASE"/>
    <property type="match status" value="1"/>
</dbReference>
<keyword evidence="7" id="KW-0732">Signal</keyword>
<dbReference type="OrthoDB" id="291007at2759"/>
<dbReference type="CDD" id="cd04280">
    <property type="entry name" value="ZnMc_astacin_like"/>
    <property type="match status" value="1"/>
</dbReference>
<dbReference type="GO" id="GO:0008270">
    <property type="term" value="F:zinc ion binding"/>
    <property type="evidence" value="ECO:0007669"/>
    <property type="project" value="UniProtKB-UniRule"/>
</dbReference>